<evidence type="ECO:0000313" key="3">
    <source>
        <dbReference type="Proteomes" id="UP000193144"/>
    </source>
</evidence>
<organism evidence="2 3">
    <name type="scientific">Clohesyomyces aquaticus</name>
    <dbReference type="NCBI Taxonomy" id="1231657"/>
    <lineage>
        <taxon>Eukaryota</taxon>
        <taxon>Fungi</taxon>
        <taxon>Dikarya</taxon>
        <taxon>Ascomycota</taxon>
        <taxon>Pezizomycotina</taxon>
        <taxon>Dothideomycetes</taxon>
        <taxon>Pleosporomycetidae</taxon>
        <taxon>Pleosporales</taxon>
        <taxon>Lindgomycetaceae</taxon>
        <taxon>Clohesyomyces</taxon>
    </lineage>
</organism>
<evidence type="ECO:0000313" key="2">
    <source>
        <dbReference type="EMBL" id="ORX97061.1"/>
    </source>
</evidence>
<keyword evidence="3" id="KW-1185">Reference proteome</keyword>
<name>A0A1Y1YGB8_9PLEO</name>
<feature type="region of interest" description="Disordered" evidence="1">
    <location>
        <begin position="48"/>
        <end position="70"/>
    </location>
</feature>
<dbReference type="Proteomes" id="UP000193144">
    <property type="component" value="Unassembled WGS sequence"/>
</dbReference>
<dbReference type="EMBL" id="MCFA01000242">
    <property type="protein sequence ID" value="ORX97061.1"/>
    <property type="molecule type" value="Genomic_DNA"/>
</dbReference>
<dbReference type="AlphaFoldDB" id="A0A1Y1YGB8"/>
<feature type="compositionally biased region" description="Basic residues" evidence="1">
    <location>
        <begin position="48"/>
        <end position="63"/>
    </location>
</feature>
<sequence>MRLRLQLIISHALRMAGHSFAQMSVICAPSAARRLQLGVPWQAATRRGHKKRPPCVGGIHRRPPCPAQNGTHPVIDSRLAAAMTTEPTLLCRRHCSPRLLLRHPSNDGVPSLQLQHTLSVYPFDRFFSSAPTCWIFESD</sequence>
<protein>
    <submittedName>
        <fullName evidence="2">Uncharacterized protein</fullName>
    </submittedName>
</protein>
<comment type="caution">
    <text evidence="2">The sequence shown here is derived from an EMBL/GenBank/DDBJ whole genome shotgun (WGS) entry which is preliminary data.</text>
</comment>
<proteinExistence type="predicted"/>
<accession>A0A1Y1YGB8</accession>
<reference evidence="2 3" key="1">
    <citation type="submission" date="2016-07" db="EMBL/GenBank/DDBJ databases">
        <title>Pervasive Adenine N6-methylation of Active Genes in Fungi.</title>
        <authorList>
            <consortium name="DOE Joint Genome Institute"/>
            <person name="Mondo S.J."/>
            <person name="Dannebaum R.O."/>
            <person name="Kuo R.C."/>
            <person name="Labutti K."/>
            <person name="Haridas S."/>
            <person name="Kuo A."/>
            <person name="Salamov A."/>
            <person name="Ahrendt S.R."/>
            <person name="Lipzen A."/>
            <person name="Sullivan W."/>
            <person name="Andreopoulos W.B."/>
            <person name="Clum A."/>
            <person name="Lindquist E."/>
            <person name="Daum C."/>
            <person name="Ramamoorthy G.K."/>
            <person name="Gryganskyi A."/>
            <person name="Culley D."/>
            <person name="Magnuson J.K."/>
            <person name="James T.Y."/>
            <person name="O'Malley M.A."/>
            <person name="Stajich J.E."/>
            <person name="Spatafora J.W."/>
            <person name="Visel A."/>
            <person name="Grigoriev I.V."/>
        </authorList>
    </citation>
    <scope>NUCLEOTIDE SEQUENCE [LARGE SCALE GENOMIC DNA]</scope>
    <source>
        <strain evidence="2 3">CBS 115471</strain>
    </source>
</reference>
<evidence type="ECO:0000256" key="1">
    <source>
        <dbReference type="SAM" id="MobiDB-lite"/>
    </source>
</evidence>
<gene>
    <name evidence="2" type="ORF">BCR34DRAFT_578207</name>
</gene>